<name>A0A1E5TDP6_9FLAO</name>
<protein>
    <submittedName>
        <fullName evidence="4">Uncharacterized protein</fullName>
    </submittedName>
</protein>
<evidence type="ECO:0000259" key="2">
    <source>
        <dbReference type="Pfam" id="PF18962"/>
    </source>
</evidence>
<keyword evidence="5" id="KW-1185">Reference proteome</keyword>
<dbReference type="Pfam" id="PF18962">
    <property type="entry name" value="Por_Secre_tail"/>
    <property type="match status" value="1"/>
</dbReference>
<keyword evidence="1" id="KW-0732">Signal</keyword>
<sequence>METPLRHVLMTAIFLCTFITIAQNPIWKKTKRIANSKSLDKFHLDENKVQTFELNVSSLKQNLSSATSRRSPNKSKKTIIQIPQSNGKTQSFEVYEAAVFSPELAAKYPNIKSYVGYSTDRFGTRLRMSISPQGIQAMISNTDKPTQFIQPTYKGSNQYVLYDKNAKRKHRDDFKCGTTHKSDRASKKQLTSKILINEGGANDQTLRKYRIAVSTTSEYTAYHDDGNNSNGDAIADALAAINATLTRVNQVYETDMAITFELVDATQLIYNNSSTDPYSQGFDLNGEVQETLTSVLGNDAYDIGHLFTRSEAISSAGCIACVCEDDEKDGAPYKGSAFTGSVNGIPEGDAYDISYVAHEIGHQMGANHTTGDNSEGYGVNSEPGSGSTIMGYAGATGSDDIQLESDPYFHYHSIRQIMNVVTNQATCWQTNNPGNITNNPPLANAGNDYNIPAGTAYVLKGAVTDIDGTGNLTYCWEQTDSSSRREVSNSDNFGPTLATAPMNRSLPPSNSPNRYIPRFSSVLAGNTTQTNPTIGSDWETVATIARSLNWALTVRDRAPANATGGQSSFDTMKITVENTVPFTVTNPVSWGQGSNQTIEWHVGQTTNSSINCQNVNIKLSTDGGATFSTTIASNTPNDGSYSYTVPAIPDTSSARLLIEAADNIFYDVSDFNFSISNAPSFFVNQTNVTNVACSTTSATYSFNFTTDNGFSENTVFSVSGIPTGSSAVFNPTSMSSSGSFTMTIDNIDAHGLYDLVVSGTSTSVTKNFPTELSIFKHCASSGDNDSDFKTATTLVQFNTINNPSGKLGGYTSYHKISTNVNQGNSYDLNVHANTDGPYDAEVYAWIDWNKDCDFDDPGEFYDLGLANNTPNGPPASAPLSITIPEESALGATVMRIGTGAYYGDDNHIFACDDTDADGEWEDYTINIKESLSTESFEFNNFNVSPNPNKGTFTVKLNDASSKINLEVFDIRGRIIYKNTYQKSANFNEEIKLNNVTSGLYLLKVSDDSRTSTRKIIIK</sequence>
<reference evidence="4 5" key="1">
    <citation type="submission" date="2016-05" db="EMBL/GenBank/DDBJ databases">
        <title>Draft Genome Sequence of Algibacter sp. Strain SK-16 Isolated from the Surface Water of Aburatsubo Inlet.</title>
        <authorList>
            <person name="Wong S.-K."/>
            <person name="Yoshizawa S."/>
            <person name="Nakajima Y."/>
            <person name="Ogura Y."/>
            <person name="Tetsuya H."/>
            <person name="Hamasaki K."/>
        </authorList>
    </citation>
    <scope>NUCLEOTIDE SEQUENCE [LARGE SCALE GENOMIC DNA]</scope>
    <source>
        <strain evidence="4 5">SK-16</strain>
    </source>
</reference>
<dbReference type="AlphaFoldDB" id="A0A1E5TDP6"/>
<dbReference type="Pfam" id="PF13583">
    <property type="entry name" value="Reprolysin_4"/>
    <property type="match status" value="1"/>
</dbReference>
<evidence type="ECO:0000313" key="4">
    <source>
        <dbReference type="EMBL" id="OEK09495.1"/>
    </source>
</evidence>
<gene>
    <name evidence="4" type="ORF">A8C32_12345</name>
</gene>
<dbReference type="Gene3D" id="3.40.390.10">
    <property type="entry name" value="Collagenase (Catalytic Domain)"/>
    <property type="match status" value="1"/>
</dbReference>
<dbReference type="GO" id="GO:0008237">
    <property type="term" value="F:metallopeptidase activity"/>
    <property type="evidence" value="ECO:0007669"/>
    <property type="project" value="InterPro"/>
</dbReference>
<evidence type="ECO:0000256" key="1">
    <source>
        <dbReference type="ARBA" id="ARBA00022729"/>
    </source>
</evidence>
<evidence type="ECO:0000313" key="5">
    <source>
        <dbReference type="Proteomes" id="UP000095713"/>
    </source>
</evidence>
<dbReference type="InterPro" id="IPR026444">
    <property type="entry name" value="Secre_tail"/>
</dbReference>
<dbReference type="STRING" id="1849968.A8C32_12345"/>
<proteinExistence type="predicted"/>
<comment type="caution">
    <text evidence="4">The sequence shown here is derived from an EMBL/GenBank/DDBJ whole genome shotgun (WGS) entry which is preliminary data.</text>
</comment>
<dbReference type="OrthoDB" id="9792152at2"/>
<feature type="domain" description="GEVED" evidence="3">
    <location>
        <begin position="842"/>
        <end position="926"/>
    </location>
</feature>
<dbReference type="InterPro" id="IPR045474">
    <property type="entry name" value="GEVED"/>
</dbReference>
<organism evidence="4 5">
    <name type="scientific">Flavivirga aquatica</name>
    <dbReference type="NCBI Taxonomy" id="1849968"/>
    <lineage>
        <taxon>Bacteria</taxon>
        <taxon>Pseudomonadati</taxon>
        <taxon>Bacteroidota</taxon>
        <taxon>Flavobacteriia</taxon>
        <taxon>Flavobacteriales</taxon>
        <taxon>Flavobacteriaceae</taxon>
        <taxon>Flavivirga</taxon>
    </lineage>
</organism>
<dbReference type="EMBL" id="MDJD01000007">
    <property type="protein sequence ID" value="OEK09495.1"/>
    <property type="molecule type" value="Genomic_DNA"/>
</dbReference>
<dbReference type="Pfam" id="PF20009">
    <property type="entry name" value="GEVED"/>
    <property type="match status" value="1"/>
</dbReference>
<feature type="domain" description="Secretion system C-terminal sorting" evidence="2">
    <location>
        <begin position="944"/>
        <end position="1017"/>
    </location>
</feature>
<dbReference type="NCBIfam" id="TIGR04183">
    <property type="entry name" value="Por_Secre_tail"/>
    <property type="match status" value="1"/>
</dbReference>
<dbReference type="InterPro" id="IPR024079">
    <property type="entry name" value="MetalloPept_cat_dom_sf"/>
</dbReference>
<dbReference type="RefSeq" id="WP_069828932.1">
    <property type="nucleotide sequence ID" value="NZ_MDJD01000007.1"/>
</dbReference>
<dbReference type="SUPFAM" id="SSF55486">
    <property type="entry name" value="Metalloproteases ('zincins'), catalytic domain"/>
    <property type="match status" value="1"/>
</dbReference>
<dbReference type="Proteomes" id="UP000095713">
    <property type="component" value="Unassembled WGS sequence"/>
</dbReference>
<evidence type="ECO:0000259" key="3">
    <source>
        <dbReference type="Pfam" id="PF20009"/>
    </source>
</evidence>
<accession>A0A1E5TDP6</accession>